<dbReference type="PROSITE" id="PS52012">
    <property type="entry name" value="CFEM"/>
    <property type="match status" value="1"/>
</dbReference>
<proteinExistence type="inferred from homology"/>
<comment type="similarity">
    <text evidence="3">Belongs to the RBT5 family.</text>
</comment>
<feature type="chain" id="PRO_5034932617" description="CFEM domain-containing protein" evidence="11">
    <location>
        <begin position="20"/>
        <end position="299"/>
    </location>
</feature>
<dbReference type="GO" id="GO:0098552">
    <property type="term" value="C:side of membrane"/>
    <property type="evidence" value="ECO:0007669"/>
    <property type="project" value="UniProtKB-KW"/>
</dbReference>
<dbReference type="InterPro" id="IPR008427">
    <property type="entry name" value="Extracellular_membr_CFEM_dom"/>
</dbReference>
<keyword evidence="7 9" id="KW-1015">Disulfide bond</keyword>
<evidence type="ECO:0000256" key="9">
    <source>
        <dbReference type="PROSITE-ProRule" id="PRU01356"/>
    </source>
</evidence>
<evidence type="ECO:0000259" key="12">
    <source>
        <dbReference type="PROSITE" id="PS52012"/>
    </source>
</evidence>
<evidence type="ECO:0000256" key="7">
    <source>
        <dbReference type="ARBA" id="ARBA00023157"/>
    </source>
</evidence>
<evidence type="ECO:0000256" key="1">
    <source>
        <dbReference type="ARBA" id="ARBA00004589"/>
    </source>
</evidence>
<protein>
    <recommendedName>
        <fullName evidence="12">CFEM domain-containing protein</fullName>
    </recommendedName>
</protein>
<feature type="region of interest" description="Disordered" evidence="10">
    <location>
        <begin position="265"/>
        <end position="299"/>
    </location>
</feature>
<evidence type="ECO:0000256" key="6">
    <source>
        <dbReference type="ARBA" id="ARBA00022729"/>
    </source>
</evidence>
<sequence>MAPILLLLYFILQIHQVLTQAPTHHAYDPTNNNDPATLLSLFPPCTIPCIIVTQEFTVRLPPPFLLLSLTAPPALPSPQPNLPMPPPFRTRTAACEALTCSPPDYRHSQASQAAICAPIYHHHHPLGTSNSNSISSAISSATSAALSALSTATASNPLTYPPCAQTCLATALTLACTSFSNTSCVCQNGTYLAELGACENTTCDEADLEKALALAEVYCLAPGVGGIGDKESQLRALNETLGRGGDGVADLVRLNATLQAPRRDASKGVAGTGYHTPHRVATEFGHGPGSDSGAYTRPG</sequence>
<dbReference type="Proteomes" id="UP000664521">
    <property type="component" value="Unassembled WGS sequence"/>
</dbReference>
<comment type="caution">
    <text evidence="9">Lacks conserved residue(s) required for the propagation of feature annotation.</text>
</comment>
<feature type="disulfide bond" evidence="9">
    <location>
        <begin position="186"/>
        <end position="219"/>
    </location>
</feature>
<feature type="domain" description="CFEM" evidence="12">
    <location>
        <begin position="136"/>
        <end position="245"/>
    </location>
</feature>
<evidence type="ECO:0000313" key="14">
    <source>
        <dbReference type="Proteomes" id="UP000664521"/>
    </source>
</evidence>
<keyword evidence="5" id="KW-0325">Glycoprotein</keyword>
<dbReference type="EMBL" id="CAJPDS010000018">
    <property type="protein sequence ID" value="CAF9916805.1"/>
    <property type="molecule type" value="Genomic_DNA"/>
</dbReference>
<keyword evidence="14" id="KW-1185">Reference proteome</keyword>
<evidence type="ECO:0000256" key="3">
    <source>
        <dbReference type="ARBA" id="ARBA00010031"/>
    </source>
</evidence>
<feature type="signal peptide" evidence="11">
    <location>
        <begin position="1"/>
        <end position="19"/>
    </location>
</feature>
<organism evidence="13 14">
    <name type="scientific">Heterodermia speciosa</name>
    <dbReference type="NCBI Taxonomy" id="116794"/>
    <lineage>
        <taxon>Eukaryota</taxon>
        <taxon>Fungi</taxon>
        <taxon>Dikarya</taxon>
        <taxon>Ascomycota</taxon>
        <taxon>Pezizomycotina</taxon>
        <taxon>Lecanoromycetes</taxon>
        <taxon>OSLEUM clade</taxon>
        <taxon>Lecanoromycetidae</taxon>
        <taxon>Caliciales</taxon>
        <taxon>Physciaceae</taxon>
        <taxon>Heterodermia</taxon>
    </lineage>
</organism>
<evidence type="ECO:0000256" key="8">
    <source>
        <dbReference type="ARBA" id="ARBA00023288"/>
    </source>
</evidence>
<dbReference type="AlphaFoldDB" id="A0A8H3IIG8"/>
<keyword evidence="6 11" id="KW-0732">Signal</keyword>
<name>A0A8H3IIG8_9LECA</name>
<evidence type="ECO:0000256" key="10">
    <source>
        <dbReference type="SAM" id="MobiDB-lite"/>
    </source>
</evidence>
<evidence type="ECO:0000256" key="4">
    <source>
        <dbReference type="ARBA" id="ARBA00022525"/>
    </source>
</evidence>
<comment type="subcellular location">
    <subcellularLocation>
        <location evidence="1">Membrane</location>
        <topology evidence="1">Lipid-anchor</topology>
        <topology evidence="1">GPI-anchor</topology>
    </subcellularLocation>
    <subcellularLocation>
        <location evidence="2">Secreted</location>
    </subcellularLocation>
</comment>
<evidence type="ECO:0000256" key="2">
    <source>
        <dbReference type="ARBA" id="ARBA00004613"/>
    </source>
</evidence>
<dbReference type="GO" id="GO:0005576">
    <property type="term" value="C:extracellular region"/>
    <property type="evidence" value="ECO:0007669"/>
    <property type="project" value="UniProtKB-SubCell"/>
</dbReference>
<feature type="disulfide bond" evidence="9">
    <location>
        <begin position="163"/>
        <end position="203"/>
    </location>
</feature>
<evidence type="ECO:0000256" key="5">
    <source>
        <dbReference type="ARBA" id="ARBA00022622"/>
    </source>
</evidence>
<reference evidence="13" key="1">
    <citation type="submission" date="2021-03" db="EMBL/GenBank/DDBJ databases">
        <authorList>
            <person name="Tagirdzhanova G."/>
        </authorList>
    </citation>
    <scope>NUCLEOTIDE SEQUENCE</scope>
</reference>
<feature type="disulfide bond" evidence="9">
    <location>
        <begin position="167"/>
        <end position="198"/>
    </location>
</feature>
<keyword evidence="4" id="KW-0964">Secreted</keyword>
<dbReference type="Pfam" id="PF05730">
    <property type="entry name" value="CFEM"/>
    <property type="match status" value="1"/>
</dbReference>
<evidence type="ECO:0000256" key="11">
    <source>
        <dbReference type="SAM" id="SignalP"/>
    </source>
</evidence>
<accession>A0A8H3IIG8</accession>
<keyword evidence="5" id="KW-0336">GPI-anchor</keyword>
<keyword evidence="8" id="KW-0449">Lipoprotein</keyword>
<keyword evidence="5" id="KW-0472">Membrane</keyword>
<dbReference type="OrthoDB" id="3065412at2759"/>
<comment type="caution">
    <text evidence="13">The sequence shown here is derived from an EMBL/GenBank/DDBJ whole genome shotgun (WGS) entry which is preliminary data.</text>
</comment>
<evidence type="ECO:0000313" key="13">
    <source>
        <dbReference type="EMBL" id="CAF9916805.1"/>
    </source>
</evidence>
<gene>
    <name evidence="13" type="ORF">HETSPECPRED_003014</name>
</gene>